<reference evidence="2 3" key="1">
    <citation type="submission" date="2018-05" db="EMBL/GenBank/DDBJ databases">
        <title>Paenibacillus flagellatus sp. nov., isolated from selenium mineral soil.</title>
        <authorList>
            <person name="Dai X."/>
        </authorList>
    </citation>
    <scope>NUCLEOTIDE SEQUENCE [LARGE SCALE GENOMIC DNA]</scope>
    <source>
        <strain evidence="2 3">DXL2</strain>
    </source>
</reference>
<accession>A0A2V5JVZ6</accession>
<name>A0A2V5JVZ6_9BACL</name>
<dbReference type="GO" id="GO:0006355">
    <property type="term" value="P:regulation of DNA-templated transcription"/>
    <property type="evidence" value="ECO:0007669"/>
    <property type="project" value="InterPro"/>
</dbReference>
<evidence type="ECO:0000313" key="2">
    <source>
        <dbReference type="EMBL" id="PYI50701.1"/>
    </source>
</evidence>
<proteinExistence type="predicted"/>
<evidence type="ECO:0000313" key="3">
    <source>
        <dbReference type="Proteomes" id="UP000247476"/>
    </source>
</evidence>
<dbReference type="SUPFAM" id="SSF47598">
    <property type="entry name" value="Ribbon-helix-helix"/>
    <property type="match status" value="1"/>
</dbReference>
<dbReference type="InterPro" id="IPR010985">
    <property type="entry name" value="Ribbon_hlx_hlx"/>
</dbReference>
<dbReference type="OrthoDB" id="2898209at2"/>
<evidence type="ECO:0000259" key="1">
    <source>
        <dbReference type="Pfam" id="PF01402"/>
    </source>
</evidence>
<organism evidence="2 3">
    <name type="scientific">Paenibacillus flagellatus</name>
    <dbReference type="NCBI Taxonomy" id="2211139"/>
    <lineage>
        <taxon>Bacteria</taxon>
        <taxon>Bacillati</taxon>
        <taxon>Bacillota</taxon>
        <taxon>Bacilli</taxon>
        <taxon>Bacillales</taxon>
        <taxon>Paenibacillaceae</taxon>
        <taxon>Paenibacillus</taxon>
    </lineage>
</organism>
<dbReference type="Proteomes" id="UP000247476">
    <property type="component" value="Unassembled WGS sequence"/>
</dbReference>
<protein>
    <recommendedName>
        <fullName evidence="1">Ribbon-helix-helix protein CopG domain-containing protein</fullName>
    </recommendedName>
</protein>
<dbReference type="Pfam" id="PF01402">
    <property type="entry name" value="RHH_1"/>
    <property type="match status" value="1"/>
</dbReference>
<gene>
    <name evidence="2" type="ORF">DLM86_28440</name>
</gene>
<sequence length="84" mass="9362">MNKNDMKLIVPEREGQLRFAFSRGGPREGAGRKGIGETRKLSLTLPAEDWERLEALCTELGCSKSELLRGMVRSCLSEPKPEEA</sequence>
<dbReference type="RefSeq" id="WP_110843444.1">
    <property type="nucleotide sequence ID" value="NZ_QJVJ01000017.1"/>
</dbReference>
<dbReference type="EMBL" id="QJVJ01000017">
    <property type="protein sequence ID" value="PYI50701.1"/>
    <property type="molecule type" value="Genomic_DNA"/>
</dbReference>
<feature type="domain" description="Ribbon-helix-helix protein CopG" evidence="1">
    <location>
        <begin position="40"/>
        <end position="73"/>
    </location>
</feature>
<comment type="caution">
    <text evidence="2">The sequence shown here is derived from an EMBL/GenBank/DDBJ whole genome shotgun (WGS) entry which is preliminary data.</text>
</comment>
<keyword evidence="3" id="KW-1185">Reference proteome</keyword>
<dbReference type="InterPro" id="IPR002145">
    <property type="entry name" value="CopG"/>
</dbReference>
<dbReference type="AlphaFoldDB" id="A0A2V5JVZ6"/>